<organism evidence="7 8">
    <name type="scientific">Sinanodonta woodiana</name>
    <name type="common">Chinese pond mussel</name>
    <name type="synonym">Anodonta woodiana</name>
    <dbReference type="NCBI Taxonomy" id="1069815"/>
    <lineage>
        <taxon>Eukaryota</taxon>
        <taxon>Metazoa</taxon>
        <taxon>Spiralia</taxon>
        <taxon>Lophotrochozoa</taxon>
        <taxon>Mollusca</taxon>
        <taxon>Bivalvia</taxon>
        <taxon>Autobranchia</taxon>
        <taxon>Heteroconchia</taxon>
        <taxon>Palaeoheterodonta</taxon>
        <taxon>Unionida</taxon>
        <taxon>Unionoidea</taxon>
        <taxon>Unionidae</taxon>
        <taxon>Unioninae</taxon>
        <taxon>Sinanodonta</taxon>
    </lineage>
</organism>
<dbReference type="PROSITE" id="PS00251">
    <property type="entry name" value="THD_1"/>
    <property type="match status" value="1"/>
</dbReference>
<dbReference type="PANTHER" id="PTHR11471:SF13">
    <property type="entry name" value="TNF FAMILY PROFILE DOMAIN-CONTAINING PROTEIN"/>
    <property type="match status" value="1"/>
</dbReference>
<dbReference type="GO" id="GO:0005615">
    <property type="term" value="C:extracellular space"/>
    <property type="evidence" value="ECO:0007669"/>
    <property type="project" value="UniProtKB-KW"/>
</dbReference>
<dbReference type="InterPro" id="IPR008983">
    <property type="entry name" value="Tumour_necrosis_fac-like_dom"/>
</dbReference>
<keyword evidence="8" id="KW-1185">Reference proteome</keyword>
<evidence type="ECO:0000313" key="8">
    <source>
        <dbReference type="Proteomes" id="UP001634394"/>
    </source>
</evidence>
<feature type="domain" description="THD" evidence="6">
    <location>
        <begin position="266"/>
        <end position="418"/>
    </location>
</feature>
<name>A0ABD3UEJ9_SINWO</name>
<comment type="similarity">
    <text evidence="2">Belongs to the tumor necrosis factor family.</text>
</comment>
<keyword evidence="4 5" id="KW-0472">Membrane</keyword>
<dbReference type="InterPro" id="IPR006052">
    <property type="entry name" value="TNF_dom"/>
</dbReference>
<evidence type="ECO:0000259" key="6">
    <source>
        <dbReference type="PROSITE" id="PS50049"/>
    </source>
</evidence>
<gene>
    <name evidence="7" type="ORF">ACJMK2_018814</name>
</gene>
<dbReference type="Pfam" id="PF00229">
    <property type="entry name" value="TNF"/>
    <property type="match status" value="1"/>
</dbReference>
<protein>
    <recommendedName>
        <fullName evidence="6">THD domain-containing protein</fullName>
    </recommendedName>
</protein>
<evidence type="ECO:0000256" key="3">
    <source>
        <dbReference type="ARBA" id="ARBA00022514"/>
    </source>
</evidence>
<evidence type="ECO:0000256" key="5">
    <source>
        <dbReference type="SAM" id="Phobius"/>
    </source>
</evidence>
<reference evidence="7 8" key="1">
    <citation type="submission" date="2024-11" db="EMBL/GenBank/DDBJ databases">
        <title>Chromosome-level genome assembly of the freshwater bivalve Anodonta woodiana.</title>
        <authorList>
            <person name="Chen X."/>
        </authorList>
    </citation>
    <scope>NUCLEOTIDE SEQUENCE [LARGE SCALE GENOMIC DNA]</scope>
    <source>
        <strain evidence="7">MN2024</strain>
        <tissue evidence="7">Gills</tissue>
    </source>
</reference>
<dbReference type="GO" id="GO:0016020">
    <property type="term" value="C:membrane"/>
    <property type="evidence" value="ECO:0007669"/>
    <property type="project" value="UniProtKB-SubCell"/>
</dbReference>
<feature type="transmembrane region" description="Helical" evidence="5">
    <location>
        <begin position="128"/>
        <end position="155"/>
    </location>
</feature>
<dbReference type="Proteomes" id="UP001634394">
    <property type="component" value="Unassembled WGS sequence"/>
</dbReference>
<dbReference type="GO" id="GO:0005125">
    <property type="term" value="F:cytokine activity"/>
    <property type="evidence" value="ECO:0007669"/>
    <property type="project" value="UniProtKB-KW"/>
</dbReference>
<keyword evidence="5" id="KW-1133">Transmembrane helix</keyword>
<keyword evidence="3" id="KW-0202">Cytokine</keyword>
<keyword evidence="5" id="KW-0812">Transmembrane</keyword>
<dbReference type="Gene3D" id="2.60.120.40">
    <property type="match status" value="1"/>
</dbReference>
<dbReference type="PROSITE" id="PS50049">
    <property type="entry name" value="THD_2"/>
    <property type="match status" value="1"/>
</dbReference>
<dbReference type="EMBL" id="JBJQND010000016">
    <property type="protein sequence ID" value="KAL3847924.1"/>
    <property type="molecule type" value="Genomic_DNA"/>
</dbReference>
<dbReference type="SUPFAM" id="SSF49842">
    <property type="entry name" value="TNF-like"/>
    <property type="match status" value="1"/>
</dbReference>
<dbReference type="AlphaFoldDB" id="A0ABD3UEJ9"/>
<comment type="caution">
    <text evidence="7">The sequence shown here is derived from an EMBL/GenBank/DDBJ whole genome shotgun (WGS) entry which is preliminary data.</text>
</comment>
<evidence type="ECO:0000256" key="1">
    <source>
        <dbReference type="ARBA" id="ARBA00004370"/>
    </source>
</evidence>
<evidence type="ECO:0000256" key="4">
    <source>
        <dbReference type="ARBA" id="ARBA00023136"/>
    </source>
</evidence>
<comment type="subcellular location">
    <subcellularLocation>
        <location evidence="1">Membrane</location>
    </subcellularLocation>
</comment>
<accession>A0ABD3UEJ9</accession>
<evidence type="ECO:0000313" key="7">
    <source>
        <dbReference type="EMBL" id="KAL3847924.1"/>
    </source>
</evidence>
<dbReference type="SMART" id="SM00207">
    <property type="entry name" value="TNF"/>
    <property type="match status" value="1"/>
</dbReference>
<dbReference type="PANTHER" id="PTHR11471">
    <property type="entry name" value="TUMOR NECROSIS FACTOR FAMILY MEMBER"/>
    <property type="match status" value="1"/>
</dbReference>
<evidence type="ECO:0000256" key="2">
    <source>
        <dbReference type="ARBA" id="ARBA00008670"/>
    </source>
</evidence>
<sequence>METCQRETSTNVHELCKTSTQNFPRPVLSPSVQMNGCPSLQEVGNHARAYDNYSVAKPPPRWTLVQRSDSCQSSTPDVLEQAVLYPNPFMCNRPFLQEEDPKRPRYDKCNIEELTSTRGPGRSYINRISVMIIAFLAILACIGSALACTYLKLLIDRCNDLETKLNRAQSTYQQGLYDAEEFCLPCSQLIQGPFEEDNVALKNLTQKTVDSVTVCCGRTPTQFLIILDLYAQHKQKEKCAQEIQNSSGTKCTNASGSTYRPIGSPISAHLEVGLQHKSDIGKLKQPIRNWKNDNITTHVSGLVLKNDRLTVLEPGLYFVYSQVGFEFEYSSKEDIDDSKQILYHYLVRYNPIYPNGGDQIIVKGAATQCWEKIKDFGYYTSYISAAVFLNIGDELYIKVSQLNISRDPKLTYFGAYKMYL</sequence>
<dbReference type="InterPro" id="IPR021184">
    <property type="entry name" value="TNF_CS"/>
</dbReference>
<proteinExistence type="inferred from homology"/>